<dbReference type="NCBIfam" id="TIGR04183">
    <property type="entry name" value="Por_Secre_tail"/>
    <property type="match status" value="1"/>
</dbReference>
<dbReference type="SUPFAM" id="SSF54001">
    <property type="entry name" value="Cysteine proteinases"/>
    <property type="match status" value="1"/>
</dbReference>
<proteinExistence type="inferred from homology"/>
<feature type="active site" description="Nucleophile" evidence="6">
    <location>
        <position position="212"/>
    </location>
</feature>
<dbReference type="GeneID" id="91083572"/>
<sequence length="1029" mass="113864">MKKSFFFKVRFLATSMCEFRFTHLHASCGLTKSFSLLLLFAMLVMPALADKVTKSEAQKIAEAFLAKKQNRRVKARFKQMPQSLLLSTSTSADYAPFYVYNAENNGGFVIVSGESSIGNIIGYSDTGSFDLKDAPSNVVTMMKMFSTLVNNVQRTGSTNYVPDDPLVGPKGNVKVAPLLDKIQWGQGKPFNGKMPAKKPTTDNKNTNYYVGCVATAMSQIMRFHKYPTVGKGTMTYTDNLGKKHSPNFGATTFDWTKMPERCEEDNADETENEQVSTLCSMAAYSVYMSFMPSGEAGAFSQAVTGALVHNFGYDNGISYKKREYYSTPQWMKMITDELDAGRPVFYSASNEDGKGGHAFVCDGYDDAGYVHINWGWSGKSNGYFHVNALNPYDLGIGANGGGYNLQQEIIIGIQKPQTPVGKKHWSIFGATRLSVIELNGEIMGMQGIVNEDCDAFTGKVALVLVDKNGKVVNVLKEEDKSFAAAKFGDKLITDGGMKTLWVSKYVNNVPNGTDYRIQFAVKATGDAEWTLIPSPNNLPNAAIATVQDNVITAISINEPKPNVELLKPITTSCDLHAKGSGKFTLVLKNNSNDFIINHIWLKFTDINDAKKSYYVHEDDTKNFHQVYDNSTKTINLLCTLPDEMPAGKYNVIAFEKYIQKPLKDNATEEEKKRYEEREKLWEGDYFKPVFTEANVLEVKEEVSTPIFSQEGDYLWFTKTSTEFNSVVKQGETIGLKQDACNYGAAGKAILVIKARNIENPAFAFELAKVSESEYAKLGTLKQIYGGKVNLNPGKYKLSSYFIVNGKEYPMYGTVKETIMEVVADESLALKCDEIKLPSEELEYGKAYKGVLKLTAKEEIKGATFTLRFKSAEGSKRTIAAMIFKAENFAAGETKEIPFEIKSYTLKENNLPKGAYTLYVDYKTTATKNKIFSIGGNSSRIVYIGTTKAAAGIDEVATQAATTKVTLNGKTLNIENANNIRRIEVYSLAGAKVFTTANVANTIYLPLQNGMYIIRIVTAEGIVTKKVVLQ</sequence>
<dbReference type="Pfam" id="PF13734">
    <property type="entry name" value="Inhibitor_I69"/>
    <property type="match status" value="1"/>
</dbReference>
<keyword evidence="3" id="KW-0732">Signal</keyword>
<dbReference type="Gene3D" id="3.90.70.50">
    <property type="entry name" value="Peptidase C10, streptopain"/>
    <property type="match status" value="2"/>
</dbReference>
<dbReference type="Pfam" id="PF01640">
    <property type="entry name" value="Peptidase_C10"/>
    <property type="match status" value="1"/>
</dbReference>
<keyword evidence="2" id="KW-0645">Protease</keyword>
<dbReference type="InterPro" id="IPR025896">
    <property type="entry name" value="Spi_Prtas-inh"/>
</dbReference>
<evidence type="ECO:0000313" key="8">
    <source>
        <dbReference type="EMBL" id="SUB97676.1"/>
    </source>
</evidence>
<name>A0A379EFH5_9BACT</name>
<comment type="similarity">
    <text evidence="1">Belongs to the peptidase C10 family.</text>
</comment>
<keyword evidence="4 8" id="KW-0378">Hydrolase</keyword>
<dbReference type="PRINTS" id="PR00797">
    <property type="entry name" value="STREPTOPAIN"/>
</dbReference>
<evidence type="ECO:0000256" key="6">
    <source>
        <dbReference type="PIRSR" id="PIRSR600200-1"/>
    </source>
</evidence>
<dbReference type="InterPro" id="IPR038765">
    <property type="entry name" value="Papain-like_cys_pep_sf"/>
</dbReference>
<gene>
    <name evidence="8" type="primary">speB_5</name>
    <name evidence="8" type="ORF">NCTC11157_02466</name>
</gene>
<dbReference type="EC" id="3.4.22.10" evidence="8"/>
<accession>A0A379EFH5</accession>
<evidence type="ECO:0000256" key="1">
    <source>
        <dbReference type="ARBA" id="ARBA00009693"/>
    </source>
</evidence>
<reference evidence="8 9" key="1">
    <citation type="submission" date="2018-06" db="EMBL/GenBank/DDBJ databases">
        <authorList>
            <consortium name="Pathogen Informatics"/>
            <person name="Doyle S."/>
        </authorList>
    </citation>
    <scope>NUCLEOTIDE SEQUENCE [LARGE SCALE GENOMIC DNA]</scope>
    <source>
        <strain evidence="8 9">NCTC11157</strain>
    </source>
</reference>
<feature type="domain" description="Spi protease inhibitor" evidence="7">
    <location>
        <begin position="49"/>
        <end position="143"/>
    </location>
</feature>
<dbReference type="InterPro" id="IPR000200">
    <property type="entry name" value="Peptidase_C10"/>
</dbReference>
<evidence type="ECO:0000256" key="4">
    <source>
        <dbReference type="ARBA" id="ARBA00022801"/>
    </source>
</evidence>
<dbReference type="RefSeq" id="WP_172462605.1">
    <property type="nucleotide sequence ID" value="NZ_UGTL01000002.1"/>
</dbReference>
<dbReference type="InterPro" id="IPR026444">
    <property type="entry name" value="Secre_tail"/>
</dbReference>
<dbReference type="GO" id="GO:0006508">
    <property type="term" value="P:proteolysis"/>
    <property type="evidence" value="ECO:0007669"/>
    <property type="project" value="UniProtKB-KW"/>
</dbReference>
<evidence type="ECO:0000259" key="7">
    <source>
        <dbReference type="Pfam" id="PF13734"/>
    </source>
</evidence>
<evidence type="ECO:0000313" key="9">
    <source>
        <dbReference type="Proteomes" id="UP000254072"/>
    </source>
</evidence>
<evidence type="ECO:0000256" key="5">
    <source>
        <dbReference type="ARBA" id="ARBA00022807"/>
    </source>
</evidence>
<dbReference type="EMBL" id="UGTL01000002">
    <property type="protein sequence ID" value="SUB97676.1"/>
    <property type="molecule type" value="Genomic_DNA"/>
</dbReference>
<evidence type="ECO:0000256" key="2">
    <source>
        <dbReference type="ARBA" id="ARBA00022670"/>
    </source>
</evidence>
<keyword evidence="5" id="KW-0788">Thiol protease</keyword>
<organism evidence="8 9">
    <name type="scientific">Prevotella disiens</name>
    <dbReference type="NCBI Taxonomy" id="28130"/>
    <lineage>
        <taxon>Bacteria</taxon>
        <taxon>Pseudomonadati</taxon>
        <taxon>Bacteroidota</taxon>
        <taxon>Bacteroidia</taxon>
        <taxon>Bacteroidales</taxon>
        <taxon>Prevotellaceae</taxon>
        <taxon>Prevotella</taxon>
    </lineage>
</organism>
<feature type="active site" description="Proton acceptor" evidence="6">
    <location>
        <position position="357"/>
    </location>
</feature>
<dbReference type="GO" id="GO:0008234">
    <property type="term" value="F:cysteine-type peptidase activity"/>
    <property type="evidence" value="ECO:0007669"/>
    <property type="project" value="UniProtKB-KW"/>
</dbReference>
<dbReference type="Proteomes" id="UP000254072">
    <property type="component" value="Unassembled WGS sequence"/>
</dbReference>
<dbReference type="InterPro" id="IPR044934">
    <property type="entry name" value="Streptopain_sf"/>
</dbReference>
<evidence type="ECO:0000256" key="3">
    <source>
        <dbReference type="ARBA" id="ARBA00022729"/>
    </source>
</evidence>
<dbReference type="AlphaFoldDB" id="A0A379EFH5"/>
<protein>
    <submittedName>
        <fullName evidence="8">Streptopain</fullName>
        <ecNumber evidence="8">3.4.22.10</ecNumber>
    </submittedName>
</protein>